<comment type="subcellular location">
    <subcellularLocation>
        <location evidence="1">Membrane</location>
        <topology evidence="1">Multi-pass membrane protein</topology>
    </subcellularLocation>
</comment>
<evidence type="ECO:0000256" key="5">
    <source>
        <dbReference type="ARBA" id="ARBA00023136"/>
    </source>
</evidence>
<feature type="transmembrane region" description="Helical" evidence="7">
    <location>
        <begin position="166"/>
        <end position="188"/>
    </location>
</feature>
<keyword evidence="4 7" id="KW-1133">Transmembrane helix</keyword>
<evidence type="ECO:0000256" key="3">
    <source>
        <dbReference type="ARBA" id="ARBA00022692"/>
    </source>
</evidence>
<feature type="transmembrane region" description="Helical" evidence="7">
    <location>
        <begin position="38"/>
        <end position="57"/>
    </location>
</feature>
<dbReference type="InterPro" id="IPR004307">
    <property type="entry name" value="TspO_MBR"/>
</dbReference>
<sequence>MGEAVQSRNGHDPRNRLPGMSRGTAVPGRAVLPPVPRIAAAILPVALATAIGSLSTGSNIEGWYETIQKPVFNPPNWVFPVAWTILYTMIAASLWRLLGARPIAGPTGRAWWLALAAFFTQLALNAAWTPVFFAYHALGAGLIVALAMLVMVLWTIRLSWRFDHVAAWLLVPYAAWVAFASLLNGLIWQMN</sequence>
<feature type="transmembrane region" description="Helical" evidence="7">
    <location>
        <begin position="134"/>
        <end position="154"/>
    </location>
</feature>
<evidence type="ECO:0000313" key="9">
    <source>
        <dbReference type="Proteomes" id="UP001156881"/>
    </source>
</evidence>
<comment type="similarity">
    <text evidence="2">Belongs to the TspO/BZRP family.</text>
</comment>
<accession>A0ABQ6CZJ8</accession>
<dbReference type="PIRSF" id="PIRSF005859">
    <property type="entry name" value="PBR"/>
    <property type="match status" value="1"/>
</dbReference>
<evidence type="ECO:0000256" key="6">
    <source>
        <dbReference type="SAM" id="MobiDB-lite"/>
    </source>
</evidence>
<gene>
    <name evidence="8" type="primary">tspO</name>
    <name evidence="8" type="ORF">GCM10007884_14920</name>
</gene>
<dbReference type="Pfam" id="PF03073">
    <property type="entry name" value="TspO_MBR"/>
    <property type="match status" value="1"/>
</dbReference>
<dbReference type="Gene3D" id="1.20.1260.100">
    <property type="entry name" value="TspO/MBR protein"/>
    <property type="match status" value="1"/>
</dbReference>
<evidence type="ECO:0000256" key="2">
    <source>
        <dbReference type="ARBA" id="ARBA00007524"/>
    </source>
</evidence>
<evidence type="ECO:0000256" key="7">
    <source>
        <dbReference type="SAM" id="Phobius"/>
    </source>
</evidence>
<organism evidence="8 9">
    <name type="scientific">Methylobacterium brachythecii</name>
    <dbReference type="NCBI Taxonomy" id="1176177"/>
    <lineage>
        <taxon>Bacteria</taxon>
        <taxon>Pseudomonadati</taxon>
        <taxon>Pseudomonadota</taxon>
        <taxon>Alphaproteobacteria</taxon>
        <taxon>Hyphomicrobiales</taxon>
        <taxon>Methylobacteriaceae</taxon>
        <taxon>Methylobacterium</taxon>
    </lineage>
</organism>
<dbReference type="CDD" id="cd15904">
    <property type="entry name" value="TSPO_MBR"/>
    <property type="match status" value="1"/>
</dbReference>
<proteinExistence type="inferred from homology"/>
<evidence type="ECO:0000256" key="4">
    <source>
        <dbReference type="ARBA" id="ARBA00022989"/>
    </source>
</evidence>
<dbReference type="Proteomes" id="UP001156881">
    <property type="component" value="Unassembled WGS sequence"/>
</dbReference>
<evidence type="ECO:0000313" key="8">
    <source>
        <dbReference type="EMBL" id="GLS43507.1"/>
    </source>
</evidence>
<keyword evidence="3 7" id="KW-0812">Transmembrane</keyword>
<feature type="transmembrane region" description="Helical" evidence="7">
    <location>
        <begin position="110"/>
        <end position="128"/>
    </location>
</feature>
<comment type="caution">
    <text evidence="8">The sequence shown here is derived from an EMBL/GenBank/DDBJ whole genome shotgun (WGS) entry which is preliminary data.</text>
</comment>
<protein>
    <submittedName>
        <fullName evidence="8">Tryptophan-rich sensory protein</fullName>
    </submittedName>
</protein>
<feature type="transmembrane region" description="Helical" evidence="7">
    <location>
        <begin position="77"/>
        <end position="98"/>
    </location>
</feature>
<dbReference type="InterPro" id="IPR038330">
    <property type="entry name" value="TspO/MBR-related_sf"/>
</dbReference>
<dbReference type="PANTHER" id="PTHR10057:SF0">
    <property type="entry name" value="TRANSLOCATOR PROTEIN"/>
    <property type="match status" value="1"/>
</dbReference>
<dbReference type="EMBL" id="BSPG01000005">
    <property type="protein sequence ID" value="GLS43507.1"/>
    <property type="molecule type" value="Genomic_DNA"/>
</dbReference>
<feature type="region of interest" description="Disordered" evidence="6">
    <location>
        <begin position="1"/>
        <end position="23"/>
    </location>
</feature>
<keyword evidence="9" id="KW-1185">Reference proteome</keyword>
<dbReference type="PANTHER" id="PTHR10057">
    <property type="entry name" value="PERIPHERAL-TYPE BENZODIAZEPINE RECEPTOR"/>
    <property type="match status" value="1"/>
</dbReference>
<reference evidence="9" key="1">
    <citation type="journal article" date="2019" name="Int. J. Syst. Evol. Microbiol.">
        <title>The Global Catalogue of Microorganisms (GCM) 10K type strain sequencing project: providing services to taxonomists for standard genome sequencing and annotation.</title>
        <authorList>
            <consortium name="The Broad Institute Genomics Platform"/>
            <consortium name="The Broad Institute Genome Sequencing Center for Infectious Disease"/>
            <person name="Wu L."/>
            <person name="Ma J."/>
        </authorList>
    </citation>
    <scope>NUCLEOTIDE SEQUENCE [LARGE SCALE GENOMIC DNA]</scope>
    <source>
        <strain evidence="9">NBRC 107710</strain>
    </source>
</reference>
<evidence type="ECO:0000256" key="1">
    <source>
        <dbReference type="ARBA" id="ARBA00004141"/>
    </source>
</evidence>
<name>A0ABQ6CZJ8_9HYPH</name>
<keyword evidence="5 7" id="KW-0472">Membrane</keyword>